<dbReference type="Proteomes" id="UP000494330">
    <property type="component" value="Unassembled WGS sequence"/>
</dbReference>
<organism evidence="4 5">
    <name type="scientific">Burkholderia paludis</name>
    <dbReference type="NCBI Taxonomy" id="1506587"/>
    <lineage>
        <taxon>Bacteria</taxon>
        <taxon>Pseudomonadati</taxon>
        <taxon>Pseudomonadota</taxon>
        <taxon>Betaproteobacteria</taxon>
        <taxon>Burkholderiales</taxon>
        <taxon>Burkholderiaceae</taxon>
        <taxon>Burkholderia</taxon>
        <taxon>Burkholderia cepacia complex</taxon>
    </lineage>
</organism>
<dbReference type="InterPro" id="IPR050740">
    <property type="entry name" value="Aldehyde_DH_Superfamily"/>
</dbReference>
<dbReference type="PANTHER" id="PTHR43353:SF5">
    <property type="entry name" value="SUCCINATE-SEMIALDEHYDE DEHYDROGENASE, MITOCHONDRIAL"/>
    <property type="match status" value="1"/>
</dbReference>
<dbReference type="PANTHER" id="PTHR43353">
    <property type="entry name" value="SUCCINATE-SEMIALDEHYDE DEHYDROGENASE, MITOCHONDRIAL"/>
    <property type="match status" value="1"/>
</dbReference>
<dbReference type="InterPro" id="IPR016163">
    <property type="entry name" value="Ald_DH_C"/>
</dbReference>
<dbReference type="Pfam" id="PF00171">
    <property type="entry name" value="Aldedh"/>
    <property type="match status" value="1"/>
</dbReference>
<dbReference type="InterPro" id="IPR016162">
    <property type="entry name" value="Ald_DH_N"/>
</dbReference>
<evidence type="ECO:0000259" key="3">
    <source>
        <dbReference type="Pfam" id="PF00171"/>
    </source>
</evidence>
<keyword evidence="2" id="KW-0560">Oxidoreductase</keyword>
<protein>
    <submittedName>
        <fullName evidence="4">NAD-dependent aldehyde dehydrogenase</fullName>
    </submittedName>
</protein>
<dbReference type="InterPro" id="IPR016160">
    <property type="entry name" value="Ald_DH_CS_CYS"/>
</dbReference>
<dbReference type="Gene3D" id="3.40.605.10">
    <property type="entry name" value="Aldehyde Dehydrogenase, Chain A, domain 1"/>
    <property type="match status" value="1"/>
</dbReference>
<dbReference type="AlphaFoldDB" id="A0A6J5DIM6"/>
<accession>A0A6J5DIM6</accession>
<dbReference type="InterPro" id="IPR016161">
    <property type="entry name" value="Ald_DH/histidinol_DH"/>
</dbReference>
<evidence type="ECO:0000256" key="2">
    <source>
        <dbReference type="ARBA" id="ARBA00023002"/>
    </source>
</evidence>
<reference evidence="4 5" key="1">
    <citation type="submission" date="2019-09" db="EMBL/GenBank/DDBJ databases">
        <authorList>
            <person name="Depoorter E."/>
        </authorList>
    </citation>
    <scope>NUCLEOTIDE SEQUENCE [LARGE SCALE GENOMIC DNA]</scope>
    <source>
        <strain evidence="4">LMG 30113</strain>
    </source>
</reference>
<comment type="similarity">
    <text evidence="1">Belongs to the aldehyde dehydrogenase family.</text>
</comment>
<proteinExistence type="inferred from homology"/>
<dbReference type="FunFam" id="3.40.605.10:FF:000063">
    <property type="entry name" value="Succinate-semialdehyde dehydrogenase, mitochondrial"/>
    <property type="match status" value="1"/>
</dbReference>
<dbReference type="Gene3D" id="3.40.309.10">
    <property type="entry name" value="Aldehyde Dehydrogenase, Chain A, domain 2"/>
    <property type="match status" value="1"/>
</dbReference>
<keyword evidence="5" id="KW-1185">Reference proteome</keyword>
<dbReference type="CDD" id="cd07103">
    <property type="entry name" value="ALDH_F5_SSADH_GabD"/>
    <property type="match status" value="1"/>
</dbReference>
<dbReference type="GO" id="GO:0009450">
    <property type="term" value="P:gamma-aminobutyric acid catabolic process"/>
    <property type="evidence" value="ECO:0007669"/>
    <property type="project" value="TreeGrafter"/>
</dbReference>
<evidence type="ECO:0000313" key="5">
    <source>
        <dbReference type="Proteomes" id="UP000494330"/>
    </source>
</evidence>
<evidence type="ECO:0000313" key="4">
    <source>
        <dbReference type="EMBL" id="VWB65334.1"/>
    </source>
</evidence>
<dbReference type="GO" id="GO:0004777">
    <property type="term" value="F:succinate-semialdehyde dehydrogenase (NAD+) activity"/>
    <property type="evidence" value="ECO:0007669"/>
    <property type="project" value="TreeGrafter"/>
</dbReference>
<dbReference type="SUPFAM" id="SSF53720">
    <property type="entry name" value="ALDH-like"/>
    <property type="match status" value="1"/>
</dbReference>
<evidence type="ECO:0000256" key="1">
    <source>
        <dbReference type="ARBA" id="ARBA00009986"/>
    </source>
</evidence>
<dbReference type="PROSITE" id="PS00070">
    <property type="entry name" value="ALDEHYDE_DEHYDR_CYS"/>
    <property type="match status" value="1"/>
</dbReference>
<feature type="domain" description="Aldehyde dehydrogenase" evidence="3">
    <location>
        <begin position="2"/>
        <end position="448"/>
    </location>
</feature>
<dbReference type="EMBL" id="CABVQD010000008">
    <property type="protein sequence ID" value="VWB65334.1"/>
    <property type="molecule type" value="Genomic_DNA"/>
</dbReference>
<gene>
    <name evidence="4" type="ORF">BPA30113_02916</name>
</gene>
<sequence length="454" mass="48099">MFDPATGAVLADAAGAHPDQVDEALQAAHAGFRVWRDMAAVERASILTDAGRMLGANLEQLARQLTLEQGKPLAEARAEWQAALETLDWYANEGLRAYGRIVPSRGRHVQQLVERDAVGPVAAFAPWNFPALTPMRKIAGSLAAGCSCILKAPEEAPMSSLAIAHALARAGLPDGVLSVVFGDAPAIAERLLGASVIRMASFTGSTPVGSTLAVAAGRRALPLTLELGGHAPVLVFPGANLDRVFATAVPGKFRNAGQICVAPTRFIVHRSLYESFASRLREFASDLQVGSGLDERTRMGPLATRRRLAAMDDLVKAAREEGAEIFRAADVSRPGFYWAPTVVTGLKRGSTLLRTEPFGPIAPCISFDEEEEALALANDVPYGLAAYLFTESLSLAKRATRALEAGMVGVNTTRISLAELPFGGVKESGYGAEGGMEGLQDFMVTRSVSIDFGD</sequence>
<name>A0A6J5DIM6_9BURK</name>
<dbReference type="InterPro" id="IPR015590">
    <property type="entry name" value="Aldehyde_DH_dom"/>
</dbReference>